<proteinExistence type="predicted"/>
<accession>A0ACA9N0Y3</accession>
<feature type="non-terminal residue" evidence="1">
    <location>
        <position position="53"/>
    </location>
</feature>
<gene>
    <name evidence="1" type="ORF">SCALOS_LOCUS7761</name>
</gene>
<sequence>LFLLQAHETNLRVFIMDQPGPPLCQVREIFNLQIPYNSSDEILVLYFVHCLWK</sequence>
<feature type="non-terminal residue" evidence="1">
    <location>
        <position position="1"/>
    </location>
</feature>
<evidence type="ECO:0000313" key="2">
    <source>
        <dbReference type="Proteomes" id="UP000789860"/>
    </source>
</evidence>
<evidence type="ECO:0000313" key="1">
    <source>
        <dbReference type="EMBL" id="CAG8624531.1"/>
    </source>
</evidence>
<name>A0ACA9N0Y3_9GLOM</name>
<comment type="caution">
    <text evidence="1">The sequence shown here is derived from an EMBL/GenBank/DDBJ whole genome shotgun (WGS) entry which is preliminary data.</text>
</comment>
<dbReference type="EMBL" id="CAJVPM010018377">
    <property type="protein sequence ID" value="CAG8624531.1"/>
    <property type="molecule type" value="Genomic_DNA"/>
</dbReference>
<reference evidence="1" key="1">
    <citation type="submission" date="2021-06" db="EMBL/GenBank/DDBJ databases">
        <authorList>
            <person name="Kallberg Y."/>
            <person name="Tangrot J."/>
            <person name="Rosling A."/>
        </authorList>
    </citation>
    <scope>NUCLEOTIDE SEQUENCE</scope>
    <source>
        <strain evidence="1">AU212A</strain>
    </source>
</reference>
<protein>
    <submittedName>
        <fullName evidence="1">8547_t:CDS:1</fullName>
    </submittedName>
</protein>
<keyword evidence="2" id="KW-1185">Reference proteome</keyword>
<organism evidence="1 2">
    <name type="scientific">Scutellospora calospora</name>
    <dbReference type="NCBI Taxonomy" id="85575"/>
    <lineage>
        <taxon>Eukaryota</taxon>
        <taxon>Fungi</taxon>
        <taxon>Fungi incertae sedis</taxon>
        <taxon>Mucoromycota</taxon>
        <taxon>Glomeromycotina</taxon>
        <taxon>Glomeromycetes</taxon>
        <taxon>Diversisporales</taxon>
        <taxon>Gigasporaceae</taxon>
        <taxon>Scutellospora</taxon>
    </lineage>
</organism>
<dbReference type="Proteomes" id="UP000789860">
    <property type="component" value="Unassembled WGS sequence"/>
</dbReference>